<keyword evidence="2" id="KW-1185">Reference proteome</keyword>
<sequence>MYLFASCYCRPFSGWCSTQVVSTLSLGNNQLKWWQTIVRRVAASAFDDRVVTNVATGSTFCRACNIRVIPSALFDENSVISTVPGGVKRKSTRIFVISPVSRRGGGREEAVEVPSVQQRKDDGGVCPGIAGRPDSLLLSDVRNGPNKKVNFREKEKQILDKILGPTHYDRRIRPSAVNGTDGPTIVDINLMFRGISDISDNKMYTTVRGFRSFGQWKQVQCQS</sequence>
<reference evidence="1" key="1">
    <citation type="submission" date="2021-11" db="EMBL/GenBank/DDBJ databases">
        <authorList>
            <person name="Schell T."/>
        </authorList>
    </citation>
    <scope>NUCLEOTIDE SEQUENCE</scope>
    <source>
        <strain evidence="1">M5</strain>
    </source>
</reference>
<organism evidence="1 2">
    <name type="scientific">Daphnia galeata</name>
    <dbReference type="NCBI Taxonomy" id="27404"/>
    <lineage>
        <taxon>Eukaryota</taxon>
        <taxon>Metazoa</taxon>
        <taxon>Ecdysozoa</taxon>
        <taxon>Arthropoda</taxon>
        <taxon>Crustacea</taxon>
        <taxon>Branchiopoda</taxon>
        <taxon>Diplostraca</taxon>
        <taxon>Cladocera</taxon>
        <taxon>Anomopoda</taxon>
        <taxon>Daphniidae</taxon>
        <taxon>Daphnia</taxon>
    </lineage>
</organism>
<dbReference type="AlphaFoldDB" id="A0A8J2RAN1"/>
<dbReference type="OrthoDB" id="442503at2759"/>
<dbReference type="GO" id="GO:0016020">
    <property type="term" value="C:membrane"/>
    <property type="evidence" value="ECO:0007669"/>
    <property type="project" value="InterPro"/>
</dbReference>
<dbReference type="Gene3D" id="2.70.170.10">
    <property type="entry name" value="Neurotransmitter-gated ion-channel ligand-binding domain"/>
    <property type="match status" value="1"/>
</dbReference>
<proteinExistence type="predicted"/>
<gene>
    <name evidence="1" type="ORF">DGAL_LOCUS2476</name>
</gene>
<evidence type="ECO:0000313" key="2">
    <source>
        <dbReference type="Proteomes" id="UP000789390"/>
    </source>
</evidence>
<protein>
    <submittedName>
        <fullName evidence="1">Uncharacterized protein</fullName>
    </submittedName>
</protein>
<accession>A0A8J2RAN1</accession>
<dbReference type="EMBL" id="CAKKLH010000035">
    <property type="protein sequence ID" value="CAH0100254.1"/>
    <property type="molecule type" value="Genomic_DNA"/>
</dbReference>
<dbReference type="InterPro" id="IPR036734">
    <property type="entry name" value="Neur_chan_lig-bd_sf"/>
</dbReference>
<comment type="caution">
    <text evidence="1">The sequence shown here is derived from an EMBL/GenBank/DDBJ whole genome shotgun (WGS) entry which is preliminary data.</text>
</comment>
<dbReference type="GO" id="GO:0005230">
    <property type="term" value="F:extracellular ligand-gated monoatomic ion channel activity"/>
    <property type="evidence" value="ECO:0007669"/>
    <property type="project" value="InterPro"/>
</dbReference>
<dbReference type="Proteomes" id="UP000789390">
    <property type="component" value="Unassembled WGS sequence"/>
</dbReference>
<dbReference type="SUPFAM" id="SSF63712">
    <property type="entry name" value="Nicotinic receptor ligand binding domain-like"/>
    <property type="match status" value="1"/>
</dbReference>
<name>A0A8J2RAN1_9CRUS</name>
<evidence type="ECO:0000313" key="1">
    <source>
        <dbReference type="EMBL" id="CAH0100254.1"/>
    </source>
</evidence>